<dbReference type="PANTHER" id="PTHR21277:SF5">
    <property type="entry name" value="TRANSCRIPTIONAL ADAPTER 1"/>
    <property type="match status" value="1"/>
</dbReference>
<keyword evidence="3" id="KW-0804">Transcription</keyword>
<comment type="subcellular location">
    <subcellularLocation>
        <location evidence="1">Nucleus</location>
    </subcellularLocation>
</comment>
<proteinExistence type="predicted"/>
<dbReference type="InterPro" id="IPR024738">
    <property type="entry name" value="Hfi1/Tada1"/>
</dbReference>
<evidence type="ECO:0000313" key="7">
    <source>
        <dbReference type="Proteomes" id="UP001497480"/>
    </source>
</evidence>
<feature type="compositionally biased region" description="Basic and acidic residues" evidence="5">
    <location>
        <begin position="137"/>
        <end position="147"/>
    </location>
</feature>
<keyword evidence="2" id="KW-0805">Transcription regulation</keyword>
<dbReference type="GO" id="GO:0000124">
    <property type="term" value="C:SAGA complex"/>
    <property type="evidence" value="ECO:0007669"/>
    <property type="project" value="UniProtKB-ARBA"/>
</dbReference>
<reference evidence="6 7" key="1">
    <citation type="submission" date="2024-03" db="EMBL/GenBank/DDBJ databases">
        <authorList>
            <person name="Martinez-Hernandez J."/>
        </authorList>
    </citation>
    <scope>NUCLEOTIDE SEQUENCE [LARGE SCALE GENOMIC DNA]</scope>
</reference>
<feature type="compositionally biased region" description="Polar residues" evidence="5">
    <location>
        <begin position="161"/>
        <end position="172"/>
    </location>
</feature>
<sequence>MHPQRSSRIDLDELKAHIVKKLGPDKAKQYFYYVNRFLSQRMSKTEFVKSCYRVLGRENLLLHNHFIRSVLKNVCQAKTPPPPLVQPPCPLKSGGHVTNTSPSREDGQEQSVNFHNQNVPVWSNGVLPVSPRKARSGMRDRKVKDRPSLLGPNGKVDLIAPQSTPAEDSSGSKIDMENGTLEPCDYQRPVQHLQPVAEQLHENELGNAIQRPAKRPRVYAEGPTEISIIENGEAVEQLNHLSFSRSPLIAPLGIPYCSASVGGAHKAMPVSSSSSSDYFSCCDCGRLSDTVTLRSRMEQIAIVQGLGGVSMECANMLNIVLDVYLKRLIRSCVDLVGPRSTNEPRKPPFSKQQIQGKVVDGMWPNNHLHVQSAVELEEPEHEHIPPCSVSLHDFKVAMELNPQQLGEDWPLQLEKISMQSFEE</sequence>
<feature type="region of interest" description="Disordered" evidence="5">
    <location>
        <begin position="123"/>
        <end position="180"/>
    </location>
</feature>
<keyword evidence="7" id="KW-1185">Reference proteome</keyword>
<evidence type="ECO:0008006" key="8">
    <source>
        <dbReference type="Google" id="ProtNLM"/>
    </source>
</evidence>
<dbReference type="GO" id="GO:0005634">
    <property type="term" value="C:nucleus"/>
    <property type="evidence" value="ECO:0007669"/>
    <property type="project" value="UniProtKB-SubCell"/>
</dbReference>
<dbReference type="Proteomes" id="UP001497480">
    <property type="component" value="Unassembled WGS sequence"/>
</dbReference>
<evidence type="ECO:0000256" key="2">
    <source>
        <dbReference type="ARBA" id="ARBA00023015"/>
    </source>
</evidence>
<protein>
    <recommendedName>
        <fullName evidence="8">Transcriptional coactivator Hfi1/Transcriptional adapter 1</fullName>
    </recommendedName>
</protein>
<gene>
    <name evidence="6" type="ORF">LLUT_LOCUS34087</name>
</gene>
<dbReference type="Pfam" id="PF12767">
    <property type="entry name" value="SAGA-Tad1"/>
    <property type="match status" value="1"/>
</dbReference>
<feature type="region of interest" description="Disordered" evidence="5">
    <location>
        <begin position="85"/>
        <end position="110"/>
    </location>
</feature>
<keyword evidence="4" id="KW-0539">Nucleus</keyword>
<dbReference type="EMBL" id="CAXHTB010000024">
    <property type="protein sequence ID" value="CAL0333027.1"/>
    <property type="molecule type" value="Genomic_DNA"/>
</dbReference>
<evidence type="ECO:0000256" key="3">
    <source>
        <dbReference type="ARBA" id="ARBA00023163"/>
    </source>
</evidence>
<dbReference type="GO" id="GO:0006357">
    <property type="term" value="P:regulation of transcription by RNA polymerase II"/>
    <property type="evidence" value="ECO:0007669"/>
    <property type="project" value="TreeGrafter"/>
</dbReference>
<accession>A0AAV1YGS5</accession>
<evidence type="ECO:0000256" key="4">
    <source>
        <dbReference type="ARBA" id="ARBA00023242"/>
    </source>
</evidence>
<name>A0AAV1YGS5_LUPLU</name>
<comment type="caution">
    <text evidence="6">The sequence shown here is derived from an EMBL/GenBank/DDBJ whole genome shotgun (WGS) entry which is preliminary data.</text>
</comment>
<evidence type="ECO:0000256" key="5">
    <source>
        <dbReference type="SAM" id="MobiDB-lite"/>
    </source>
</evidence>
<dbReference type="GO" id="GO:0003713">
    <property type="term" value="F:transcription coactivator activity"/>
    <property type="evidence" value="ECO:0007669"/>
    <property type="project" value="TreeGrafter"/>
</dbReference>
<dbReference type="CDD" id="cd22933">
    <property type="entry name" value="HFD_HFI1"/>
    <property type="match status" value="1"/>
</dbReference>
<dbReference type="AlphaFoldDB" id="A0AAV1YGS5"/>
<evidence type="ECO:0000256" key="1">
    <source>
        <dbReference type="ARBA" id="ARBA00004123"/>
    </source>
</evidence>
<dbReference type="PANTHER" id="PTHR21277">
    <property type="entry name" value="TRANSCRIPTIONAL ADAPTER 1"/>
    <property type="match status" value="1"/>
</dbReference>
<evidence type="ECO:0000313" key="6">
    <source>
        <dbReference type="EMBL" id="CAL0333027.1"/>
    </source>
</evidence>
<organism evidence="6 7">
    <name type="scientific">Lupinus luteus</name>
    <name type="common">European yellow lupine</name>
    <dbReference type="NCBI Taxonomy" id="3873"/>
    <lineage>
        <taxon>Eukaryota</taxon>
        <taxon>Viridiplantae</taxon>
        <taxon>Streptophyta</taxon>
        <taxon>Embryophyta</taxon>
        <taxon>Tracheophyta</taxon>
        <taxon>Spermatophyta</taxon>
        <taxon>Magnoliopsida</taxon>
        <taxon>eudicotyledons</taxon>
        <taxon>Gunneridae</taxon>
        <taxon>Pentapetalae</taxon>
        <taxon>rosids</taxon>
        <taxon>fabids</taxon>
        <taxon>Fabales</taxon>
        <taxon>Fabaceae</taxon>
        <taxon>Papilionoideae</taxon>
        <taxon>50 kb inversion clade</taxon>
        <taxon>genistoids sensu lato</taxon>
        <taxon>core genistoids</taxon>
        <taxon>Genisteae</taxon>
        <taxon>Lupinus</taxon>
    </lineage>
</organism>